<evidence type="ECO:0000313" key="3">
    <source>
        <dbReference type="Proteomes" id="UP000058636"/>
    </source>
</evidence>
<accession>A0A101EPD8</accession>
<dbReference type="AlphaFoldDB" id="A0A101EPD8"/>
<comment type="caution">
    <text evidence="2">The sequence shown here is derived from an EMBL/GenBank/DDBJ whole genome shotgun (WGS) entry which is preliminary data.</text>
</comment>
<name>A0A101EPD8_9THEM</name>
<sequence>MRSFFLCFLLVLVFIANLYRLFPDDYYDFISKNSDDLDPLLIQSIIWVESSFDRNAVSSLGALGLMQIMPSTAVWLKKKFSLEEDFKSPEGNIIYGIVYLKFLKDLYGDLDKAIMAYNVGPAALNEGRNLDSAKRYLKKVKRTYLIYRFLYSER</sequence>
<dbReference type="PATRIC" id="fig|93930.3.peg.493"/>
<proteinExistence type="predicted"/>
<dbReference type="InterPro" id="IPR023346">
    <property type="entry name" value="Lysozyme-like_dom_sf"/>
</dbReference>
<dbReference type="SUPFAM" id="SSF53955">
    <property type="entry name" value="Lysozyme-like"/>
    <property type="match status" value="1"/>
</dbReference>
<dbReference type="InterPro" id="IPR008258">
    <property type="entry name" value="Transglycosylase_SLT_dom_1"/>
</dbReference>
<organism evidence="2 3">
    <name type="scientific">Thermotoga petrophila</name>
    <dbReference type="NCBI Taxonomy" id="93929"/>
    <lineage>
        <taxon>Bacteria</taxon>
        <taxon>Thermotogati</taxon>
        <taxon>Thermotogota</taxon>
        <taxon>Thermotogae</taxon>
        <taxon>Thermotogales</taxon>
        <taxon>Thermotogaceae</taxon>
        <taxon>Thermotoga</taxon>
    </lineage>
</organism>
<dbReference type="EMBL" id="LGFG01000159">
    <property type="protein sequence ID" value="KUK22454.1"/>
    <property type="molecule type" value="Genomic_DNA"/>
</dbReference>
<feature type="domain" description="Transglycosylase SLT" evidence="1">
    <location>
        <begin position="34"/>
        <end position="134"/>
    </location>
</feature>
<dbReference type="Pfam" id="PF01464">
    <property type="entry name" value="SLT"/>
    <property type="match status" value="1"/>
</dbReference>
<dbReference type="CDD" id="cd16896">
    <property type="entry name" value="LT_Slt70-like"/>
    <property type="match status" value="1"/>
</dbReference>
<dbReference type="Proteomes" id="UP000058636">
    <property type="component" value="Unassembled WGS sequence"/>
</dbReference>
<dbReference type="Gene3D" id="1.10.530.10">
    <property type="match status" value="1"/>
</dbReference>
<evidence type="ECO:0000313" key="2">
    <source>
        <dbReference type="EMBL" id="KUK22454.1"/>
    </source>
</evidence>
<gene>
    <name evidence="2" type="ORF">XD57_1448</name>
</gene>
<protein>
    <submittedName>
        <fullName evidence="2">Lytic transglycosylase, catalytic</fullName>
    </submittedName>
</protein>
<reference evidence="2 3" key="1">
    <citation type="journal article" date="2015" name="MBio">
        <title>Genome-Resolved Metagenomic Analysis Reveals Roles for Candidate Phyla and Other Microbial Community Members in Biogeochemical Transformations in Oil Reservoirs.</title>
        <authorList>
            <person name="Hu P."/>
            <person name="Tom L."/>
            <person name="Singh A."/>
            <person name="Thomas B.C."/>
            <person name="Baker B.J."/>
            <person name="Piceno Y.M."/>
            <person name="Andersen G.L."/>
            <person name="Banfield J.F."/>
        </authorList>
    </citation>
    <scope>NUCLEOTIDE SEQUENCE [LARGE SCALE GENOMIC DNA]</scope>
    <source>
        <strain evidence="2">46_26</strain>
    </source>
</reference>
<dbReference type="PANTHER" id="PTHR37423">
    <property type="entry name" value="SOLUBLE LYTIC MUREIN TRANSGLYCOSYLASE-RELATED"/>
    <property type="match status" value="1"/>
</dbReference>
<dbReference type="PANTHER" id="PTHR37423:SF2">
    <property type="entry name" value="MEMBRANE-BOUND LYTIC MUREIN TRANSGLYCOSYLASE C"/>
    <property type="match status" value="1"/>
</dbReference>
<evidence type="ECO:0000259" key="1">
    <source>
        <dbReference type="Pfam" id="PF01464"/>
    </source>
</evidence>